<dbReference type="HOGENOM" id="CLU_321119_0_0_1"/>
<keyword evidence="2" id="KW-0472">Membrane</keyword>
<dbReference type="EMBL" id="DS268494">
    <property type="protein sequence ID" value="EFP11845.1"/>
    <property type="molecule type" value="Genomic_DNA"/>
</dbReference>
<sequence length="726" mass="81420">MSKYQEILQLISNSVQELKKIQENPNDSTDHWPQISELFGRLNNLVTYESSIKTFNTDLKSLVHLESFPEAPKPYRTVIRLIEARAGLKTSGTEALQKNIGQFMELLKVSNSSNGEFSIIYRMIHSRVNPVQMNREVTIRFLNGVADFDKLLKDLQDPSFAKMVGEKKVKKLLDGLKPILSIQSKIDELNGKFGLFSKDSFLSTSEVQMLQVEMQGMSITDKDVHEFLKAIEIPADIDSAIYKAAKEVIKAAETFDMDLNFKDRTDVDQSKTEIPAVMKNLKDKDSIKKFQDALTATQSLLNGTTCDSIKAGAASIKQDGLNTFKDQSEVKDEMKFHERLRENKVKFMTIVEAIGLIHRTQNLDSGEIQKLESLAKAIPDASNLLTAQHLKSIAESMKTAENLESKSLGQTTGADRIMKPITESVKGLQMIHDFNNMSLVVDLKTVENEVQKAIGQLKDSVKQAEIRKKWNTLNAEIKSLEAWLQQVSTVNQNLVISGSNKLADVGAPFVKLTAVGDLKFDVKNKIEIVRELIPLFIKDQATLDKLMEAMGTLEILQSLDLQFSKFQKSFNDAPDIFQALYVFIGNFFTIAESQQAALRQSSTIEAIVTTNTGTKGTVIIILVLVTLLVTVFFALIICRFNSRCWWYKRVKKQKEEEESQPLAYPNDKPNANEKSASHSILPPVTNQGDAPASQKQLQKSDGSVSKEVEKSEEKEAKKKVENNPKE</sequence>
<feature type="compositionally biased region" description="Basic and acidic residues" evidence="1">
    <location>
        <begin position="704"/>
        <end position="726"/>
    </location>
</feature>
<dbReference type="PANTHER" id="PTHR32525:SF1">
    <property type="entry name" value="DOMAIN OF UNKNOWN FUNCTION WSN DOMAIN-CONTAINING PROTEIN-RELATED"/>
    <property type="match status" value="1"/>
</dbReference>
<keyword evidence="2" id="KW-0812">Transmembrane</keyword>
<name>E3MY13_CAERE</name>
<evidence type="ECO:0000256" key="1">
    <source>
        <dbReference type="SAM" id="MobiDB-lite"/>
    </source>
</evidence>
<gene>
    <name evidence="3" type="ORF">CRE_29307</name>
</gene>
<dbReference type="Proteomes" id="UP000008281">
    <property type="component" value="Unassembled WGS sequence"/>
</dbReference>
<feature type="region of interest" description="Disordered" evidence="1">
    <location>
        <begin position="657"/>
        <end position="726"/>
    </location>
</feature>
<dbReference type="InParanoid" id="E3MY13"/>
<evidence type="ECO:0000256" key="2">
    <source>
        <dbReference type="SAM" id="Phobius"/>
    </source>
</evidence>
<evidence type="ECO:0000313" key="4">
    <source>
        <dbReference type="Proteomes" id="UP000008281"/>
    </source>
</evidence>
<feature type="transmembrane region" description="Helical" evidence="2">
    <location>
        <begin position="618"/>
        <end position="642"/>
    </location>
</feature>
<evidence type="ECO:0000313" key="3">
    <source>
        <dbReference type="EMBL" id="EFP11845.1"/>
    </source>
</evidence>
<feature type="compositionally biased region" description="Polar residues" evidence="1">
    <location>
        <begin position="672"/>
        <end position="702"/>
    </location>
</feature>
<dbReference type="PANTHER" id="PTHR32525">
    <property type="entry name" value="PROTEIN-TYROSINE-PHOSPHATASE"/>
    <property type="match status" value="1"/>
</dbReference>
<evidence type="ECO:0008006" key="5">
    <source>
        <dbReference type="Google" id="ProtNLM"/>
    </source>
</evidence>
<accession>E3MY13</accession>
<dbReference type="AlphaFoldDB" id="E3MY13"/>
<reference evidence="3" key="1">
    <citation type="submission" date="2007-07" db="EMBL/GenBank/DDBJ databases">
        <title>PCAP assembly of the Caenorhabditis remanei genome.</title>
        <authorList>
            <consortium name="The Caenorhabditis remanei Sequencing Consortium"/>
            <person name="Wilson R.K."/>
        </authorList>
    </citation>
    <scope>NUCLEOTIDE SEQUENCE [LARGE SCALE GENOMIC DNA]</scope>
    <source>
        <strain evidence="3">PB4641</strain>
    </source>
</reference>
<keyword evidence="4" id="KW-1185">Reference proteome</keyword>
<protein>
    <recommendedName>
        <fullName evidence="5">Domain of unknown function WSN domain-containing protein</fullName>
    </recommendedName>
</protein>
<keyword evidence="2" id="KW-1133">Transmembrane helix</keyword>
<organism evidence="4">
    <name type="scientific">Caenorhabditis remanei</name>
    <name type="common">Caenorhabditis vulgaris</name>
    <dbReference type="NCBI Taxonomy" id="31234"/>
    <lineage>
        <taxon>Eukaryota</taxon>
        <taxon>Metazoa</taxon>
        <taxon>Ecdysozoa</taxon>
        <taxon>Nematoda</taxon>
        <taxon>Chromadorea</taxon>
        <taxon>Rhabditida</taxon>
        <taxon>Rhabditina</taxon>
        <taxon>Rhabditomorpha</taxon>
        <taxon>Rhabditoidea</taxon>
        <taxon>Rhabditidae</taxon>
        <taxon>Peloderinae</taxon>
        <taxon>Caenorhabditis</taxon>
    </lineage>
</organism>
<proteinExistence type="predicted"/>